<dbReference type="PANTHER" id="PTHR35567:SF3">
    <property type="entry name" value="MALATE DEHYDROGENASE"/>
    <property type="match status" value="1"/>
</dbReference>
<evidence type="ECO:0008006" key="5">
    <source>
        <dbReference type="Google" id="ProtNLM"/>
    </source>
</evidence>
<evidence type="ECO:0000256" key="1">
    <source>
        <dbReference type="SAM" id="MobiDB-lite"/>
    </source>
</evidence>
<dbReference type="InterPro" id="IPR021851">
    <property type="entry name" value="DUF3455"/>
</dbReference>
<dbReference type="Pfam" id="PF11937">
    <property type="entry name" value="DUF3455"/>
    <property type="match status" value="1"/>
</dbReference>
<sequence length="257" mass="26496">MVSAKIFVLAALATVACAKSRCKPTSTSISSASVPTPTLPSTGGSKEVPAPPPTAVLKKIAVGHGLQNYTCTTASQPTAAALGALAVLYDVTALYPGTPGSPLKDQEDFDALTTDFLWTHDLPINFVDAAAYVADTTNPFPAPAEAVLGGNLHIPFLGHHYFDFEAIPMFDLSTIGLKASVGKNDSAPAPAGADVGPSGTGAVAWLQLKESGKGRSVGLDLVYRVITAGGNPESCAVTGPATYSIPYSAFYWFYSLS</sequence>
<accession>A0AAE0IK98</accession>
<reference evidence="3" key="1">
    <citation type="journal article" date="2023" name="Mol. Phylogenet. Evol.">
        <title>Genome-scale phylogeny and comparative genomics of the fungal order Sordariales.</title>
        <authorList>
            <person name="Hensen N."/>
            <person name="Bonometti L."/>
            <person name="Westerberg I."/>
            <person name="Brannstrom I.O."/>
            <person name="Guillou S."/>
            <person name="Cros-Aarteil S."/>
            <person name="Calhoun S."/>
            <person name="Haridas S."/>
            <person name="Kuo A."/>
            <person name="Mondo S."/>
            <person name="Pangilinan J."/>
            <person name="Riley R."/>
            <person name="LaButti K."/>
            <person name="Andreopoulos B."/>
            <person name="Lipzen A."/>
            <person name="Chen C."/>
            <person name="Yan M."/>
            <person name="Daum C."/>
            <person name="Ng V."/>
            <person name="Clum A."/>
            <person name="Steindorff A."/>
            <person name="Ohm R.A."/>
            <person name="Martin F."/>
            <person name="Silar P."/>
            <person name="Natvig D.O."/>
            <person name="Lalanne C."/>
            <person name="Gautier V."/>
            <person name="Ament-Velasquez S.L."/>
            <person name="Kruys A."/>
            <person name="Hutchinson M.I."/>
            <person name="Powell A.J."/>
            <person name="Barry K."/>
            <person name="Miller A.N."/>
            <person name="Grigoriev I.V."/>
            <person name="Debuchy R."/>
            <person name="Gladieux P."/>
            <person name="Hiltunen Thoren M."/>
            <person name="Johannesson H."/>
        </authorList>
    </citation>
    <scope>NUCLEOTIDE SEQUENCE</scope>
    <source>
        <strain evidence="3">CBS 118394</strain>
    </source>
</reference>
<protein>
    <recommendedName>
        <fullName evidence="5">Malate dehydrogenase</fullName>
    </recommendedName>
</protein>
<keyword evidence="4" id="KW-1185">Reference proteome</keyword>
<dbReference type="PANTHER" id="PTHR35567">
    <property type="entry name" value="MALATE DEHYDROGENASE (AFU_ORTHOLOGUE AFUA_2G13800)"/>
    <property type="match status" value="1"/>
</dbReference>
<name>A0AAE0IK98_9PEZI</name>
<feature type="chain" id="PRO_5042143536" description="Malate dehydrogenase" evidence="2">
    <location>
        <begin position="19"/>
        <end position="257"/>
    </location>
</feature>
<feature type="signal peptide" evidence="2">
    <location>
        <begin position="1"/>
        <end position="18"/>
    </location>
</feature>
<dbReference type="EMBL" id="JAUEDM010000002">
    <property type="protein sequence ID" value="KAK3325911.1"/>
    <property type="molecule type" value="Genomic_DNA"/>
</dbReference>
<keyword evidence="2" id="KW-0732">Signal</keyword>
<comment type="caution">
    <text evidence="3">The sequence shown here is derived from an EMBL/GenBank/DDBJ whole genome shotgun (WGS) entry which is preliminary data.</text>
</comment>
<feature type="compositionally biased region" description="Polar residues" evidence="1">
    <location>
        <begin position="25"/>
        <end position="44"/>
    </location>
</feature>
<reference evidence="3" key="2">
    <citation type="submission" date="2023-06" db="EMBL/GenBank/DDBJ databases">
        <authorList>
            <consortium name="Lawrence Berkeley National Laboratory"/>
            <person name="Haridas S."/>
            <person name="Hensen N."/>
            <person name="Bonometti L."/>
            <person name="Westerberg I."/>
            <person name="Brannstrom I.O."/>
            <person name="Guillou S."/>
            <person name="Cros-Aarteil S."/>
            <person name="Calhoun S."/>
            <person name="Kuo A."/>
            <person name="Mondo S."/>
            <person name="Pangilinan J."/>
            <person name="Riley R."/>
            <person name="Labutti K."/>
            <person name="Andreopoulos B."/>
            <person name="Lipzen A."/>
            <person name="Chen C."/>
            <person name="Yanf M."/>
            <person name="Daum C."/>
            <person name="Ng V."/>
            <person name="Clum A."/>
            <person name="Steindorff A."/>
            <person name="Ohm R."/>
            <person name="Martin F."/>
            <person name="Silar P."/>
            <person name="Natvig D."/>
            <person name="Lalanne C."/>
            <person name="Gautier V."/>
            <person name="Ament-Velasquez S.L."/>
            <person name="Kruys A."/>
            <person name="Hutchinson M.I."/>
            <person name="Powell A.J."/>
            <person name="Barry K."/>
            <person name="Miller A.N."/>
            <person name="Grigoriev I.V."/>
            <person name="Debuchy R."/>
            <person name="Gladieux P."/>
            <person name="Thoren M.H."/>
            <person name="Johannesson H."/>
        </authorList>
    </citation>
    <scope>NUCLEOTIDE SEQUENCE</scope>
    <source>
        <strain evidence="3">CBS 118394</strain>
    </source>
</reference>
<evidence type="ECO:0000313" key="3">
    <source>
        <dbReference type="EMBL" id="KAK3325911.1"/>
    </source>
</evidence>
<feature type="region of interest" description="Disordered" evidence="1">
    <location>
        <begin position="25"/>
        <end position="50"/>
    </location>
</feature>
<gene>
    <name evidence="3" type="ORF">B0H66DRAFT_143291</name>
</gene>
<evidence type="ECO:0000313" key="4">
    <source>
        <dbReference type="Proteomes" id="UP001283341"/>
    </source>
</evidence>
<organism evidence="3 4">
    <name type="scientific">Apodospora peruviana</name>
    <dbReference type="NCBI Taxonomy" id="516989"/>
    <lineage>
        <taxon>Eukaryota</taxon>
        <taxon>Fungi</taxon>
        <taxon>Dikarya</taxon>
        <taxon>Ascomycota</taxon>
        <taxon>Pezizomycotina</taxon>
        <taxon>Sordariomycetes</taxon>
        <taxon>Sordariomycetidae</taxon>
        <taxon>Sordariales</taxon>
        <taxon>Lasiosphaeriaceae</taxon>
        <taxon>Apodospora</taxon>
    </lineage>
</organism>
<dbReference type="AlphaFoldDB" id="A0AAE0IK98"/>
<proteinExistence type="predicted"/>
<dbReference type="Proteomes" id="UP001283341">
    <property type="component" value="Unassembled WGS sequence"/>
</dbReference>
<evidence type="ECO:0000256" key="2">
    <source>
        <dbReference type="SAM" id="SignalP"/>
    </source>
</evidence>
<dbReference type="PROSITE" id="PS51257">
    <property type="entry name" value="PROKAR_LIPOPROTEIN"/>
    <property type="match status" value="1"/>
</dbReference>